<dbReference type="InterPro" id="IPR029071">
    <property type="entry name" value="Ubiquitin-like_domsf"/>
</dbReference>
<evidence type="ECO:0000256" key="1">
    <source>
        <dbReference type="SAM" id="MobiDB-lite"/>
    </source>
</evidence>
<feature type="region of interest" description="Disordered" evidence="1">
    <location>
        <begin position="429"/>
        <end position="498"/>
    </location>
</feature>
<dbReference type="Pfam" id="PF00788">
    <property type="entry name" value="RA"/>
    <property type="match status" value="1"/>
</dbReference>
<dbReference type="GeneID" id="18171429"/>
<feature type="region of interest" description="Disordered" evidence="1">
    <location>
        <begin position="139"/>
        <end position="183"/>
    </location>
</feature>
<dbReference type="HOGENOM" id="CLU_021546_0_0_1"/>
<dbReference type="Proteomes" id="UP000001610">
    <property type="component" value="Unassembled WGS sequence"/>
</dbReference>
<evidence type="ECO:0000313" key="5">
    <source>
        <dbReference type="Proteomes" id="UP000001610"/>
    </source>
</evidence>
<feature type="region of interest" description="Disordered" evidence="1">
    <location>
        <begin position="389"/>
        <end position="417"/>
    </location>
</feature>
<dbReference type="GO" id="GO:0007165">
    <property type="term" value="P:signal transduction"/>
    <property type="evidence" value="ECO:0007669"/>
    <property type="project" value="InterPro"/>
</dbReference>
<name>G3JU97_CORMM</name>
<dbReference type="VEuPathDB" id="FungiDB:CCM_09426"/>
<dbReference type="CDD" id="cd01786">
    <property type="entry name" value="RA_STE50"/>
    <property type="match status" value="1"/>
</dbReference>
<dbReference type="SMART" id="SM00314">
    <property type="entry name" value="RA"/>
    <property type="match status" value="1"/>
</dbReference>
<dbReference type="InterPro" id="IPR000159">
    <property type="entry name" value="RA_dom"/>
</dbReference>
<dbReference type="OrthoDB" id="445896at2759"/>
<feature type="region of interest" description="Disordered" evidence="1">
    <location>
        <begin position="580"/>
        <end position="605"/>
    </location>
</feature>
<dbReference type="EMBL" id="JH126407">
    <property type="protein sequence ID" value="EGX87804.1"/>
    <property type="molecule type" value="Genomic_DNA"/>
</dbReference>
<dbReference type="SMART" id="SM00454">
    <property type="entry name" value="SAM"/>
    <property type="match status" value="1"/>
</dbReference>
<dbReference type="GO" id="GO:0016301">
    <property type="term" value="F:kinase activity"/>
    <property type="evidence" value="ECO:0007669"/>
    <property type="project" value="UniProtKB-KW"/>
</dbReference>
<keyword evidence="5" id="KW-1185">Reference proteome</keyword>
<keyword evidence="4" id="KW-0808">Transferase</keyword>
<protein>
    <submittedName>
        <fullName evidence="4">MAPKKK cascade protein kinase regulator Ste50</fullName>
    </submittedName>
</protein>
<feature type="compositionally biased region" description="Polar residues" evidence="1">
    <location>
        <begin position="432"/>
        <end position="441"/>
    </location>
</feature>
<keyword evidence="4" id="KW-0418">Kinase</keyword>
<sequence length="605" mass="65594">MTMVPYDLTPPSPSPIAISIFPSLYSPPPPPPRQSPASSRPSCTAASPSPSQFIHRLKIELARPLGLAPGTTTGTARKDNKKSAGFCERLTRTTRAFCDCCCFATGAPKHHFTLLSRRYRPGSTRPAMAFEGGTAYAESDADDEYERSMGGHSPVGDSEASPIDSELSTSAEHTPTTYGRHSSADRLPETIISEWTVDECADFISNIGLSQYADHFLEANFVRKENEIVGEALVALLHDDLKSMGIASVGHRLTILKSVYDVKKAQDIPMESDHYLPMSADAEAQYATATLKDIKHLVEQLRLRDERMNLLEGDLRRMTDDFRRLREDVLPALRIAKDAQQPLPNVTSGGQGYTYEAGNISSSGPTPPGGSTGIGGVKRQYSQRRILIGATPKSSSPTQAGHERTIEQTLDPASAAERAVLSSTHLAAMNGSGHNASSPGYSPNIPSPTSPQNYLSGTTLASRSYRSDTATPSIRNYSETSAPRRRETPVAVPVPDTPNHPPGSVEIFKSFRVSMEDPCYKVLPAALRKYQINAPWDQYALYIVYGDQERCLAMDEKPLILFKQLDKEGKKPMFMLRKTTSAPMDGDPGSAGGTSSGYGPPGGII</sequence>
<dbReference type="PROSITE" id="PS50200">
    <property type="entry name" value="RA"/>
    <property type="match status" value="1"/>
</dbReference>
<dbReference type="eggNOG" id="ENOG502QQYX">
    <property type="taxonomic scope" value="Eukaryota"/>
</dbReference>
<dbReference type="RefSeq" id="XP_006674623.1">
    <property type="nucleotide sequence ID" value="XM_006674560.1"/>
</dbReference>
<dbReference type="SUPFAM" id="SSF47769">
    <property type="entry name" value="SAM/Pointed domain"/>
    <property type="match status" value="1"/>
</dbReference>
<evidence type="ECO:0000259" key="3">
    <source>
        <dbReference type="PROSITE" id="PS50200"/>
    </source>
</evidence>
<feature type="compositionally biased region" description="Polar residues" evidence="1">
    <location>
        <begin position="450"/>
        <end position="481"/>
    </location>
</feature>
<gene>
    <name evidence="4" type="ORF">CCM_09426</name>
</gene>
<feature type="region of interest" description="Disordered" evidence="1">
    <location>
        <begin position="20"/>
        <end position="49"/>
    </location>
</feature>
<dbReference type="PANTHER" id="PTHR24135:SF28">
    <property type="entry name" value="LD13733P"/>
    <property type="match status" value="1"/>
</dbReference>
<dbReference type="Pfam" id="PF07647">
    <property type="entry name" value="SAM_2"/>
    <property type="match status" value="1"/>
</dbReference>
<dbReference type="SUPFAM" id="SSF54236">
    <property type="entry name" value="Ubiquitin-like"/>
    <property type="match status" value="1"/>
</dbReference>
<dbReference type="InterPro" id="IPR001660">
    <property type="entry name" value="SAM"/>
</dbReference>
<accession>G3JU97</accession>
<evidence type="ECO:0000259" key="2">
    <source>
        <dbReference type="PROSITE" id="PS50105"/>
    </source>
</evidence>
<feature type="domain" description="Ras-associating" evidence="3">
    <location>
        <begin position="508"/>
        <end position="581"/>
    </location>
</feature>
<organism evidence="4 5">
    <name type="scientific">Cordyceps militaris (strain CM01)</name>
    <name type="common">Caterpillar fungus</name>
    <dbReference type="NCBI Taxonomy" id="983644"/>
    <lineage>
        <taxon>Eukaryota</taxon>
        <taxon>Fungi</taxon>
        <taxon>Dikarya</taxon>
        <taxon>Ascomycota</taxon>
        <taxon>Pezizomycotina</taxon>
        <taxon>Sordariomycetes</taxon>
        <taxon>Hypocreomycetidae</taxon>
        <taxon>Hypocreales</taxon>
        <taxon>Cordycipitaceae</taxon>
        <taxon>Cordyceps</taxon>
    </lineage>
</organism>
<dbReference type="CDD" id="cd09533">
    <property type="entry name" value="SAM_Ste50-like_fungal"/>
    <property type="match status" value="1"/>
</dbReference>
<dbReference type="PROSITE" id="PS50105">
    <property type="entry name" value="SAM_DOMAIN"/>
    <property type="match status" value="1"/>
</dbReference>
<dbReference type="OMA" id="DWTAEEC"/>
<dbReference type="AlphaFoldDB" id="G3JU97"/>
<feature type="domain" description="SAM" evidence="2">
    <location>
        <begin position="195"/>
        <end position="265"/>
    </location>
</feature>
<dbReference type="KEGG" id="cmt:CCM_09426"/>
<evidence type="ECO:0000313" key="4">
    <source>
        <dbReference type="EMBL" id="EGX87804.1"/>
    </source>
</evidence>
<proteinExistence type="predicted"/>
<dbReference type="Gene3D" id="1.10.150.50">
    <property type="entry name" value="Transcription Factor, Ets-1"/>
    <property type="match status" value="1"/>
</dbReference>
<reference evidence="4 5" key="1">
    <citation type="journal article" date="2011" name="Genome Biol.">
        <title>Genome sequence of the insect pathogenic fungus Cordyceps militaris, a valued traditional Chinese medicine.</title>
        <authorList>
            <person name="Zheng P."/>
            <person name="Xia Y."/>
            <person name="Xiao G."/>
            <person name="Xiong C."/>
            <person name="Hu X."/>
            <person name="Zhang S."/>
            <person name="Zheng H."/>
            <person name="Huang Y."/>
            <person name="Zhou Y."/>
            <person name="Wang S."/>
            <person name="Zhao G.P."/>
            <person name="Liu X."/>
            <person name="St Leger R.J."/>
            <person name="Wang C."/>
        </authorList>
    </citation>
    <scope>NUCLEOTIDE SEQUENCE [LARGE SCALE GENOMIC DNA]</scope>
    <source>
        <strain evidence="4 5">CM01</strain>
    </source>
</reference>
<feature type="compositionally biased region" description="Gly residues" evidence="1">
    <location>
        <begin position="589"/>
        <end position="605"/>
    </location>
</feature>
<dbReference type="InParanoid" id="G3JU97"/>
<dbReference type="Gene3D" id="3.10.20.90">
    <property type="entry name" value="Phosphatidylinositol 3-kinase Catalytic Subunit, Chain A, domain 1"/>
    <property type="match status" value="1"/>
</dbReference>
<dbReference type="PANTHER" id="PTHR24135">
    <property type="entry name" value="SH3 AND MULTIPLE ANKYRIN REPEAT DOMAINS PROTEIN"/>
    <property type="match status" value="1"/>
</dbReference>
<feature type="compositionally biased region" description="Polar residues" evidence="1">
    <location>
        <begin position="166"/>
        <end position="180"/>
    </location>
</feature>
<dbReference type="STRING" id="983644.G3JU97"/>
<dbReference type="InterPro" id="IPR013761">
    <property type="entry name" value="SAM/pointed_sf"/>
</dbReference>
<dbReference type="InterPro" id="IPR051569">
    <property type="entry name" value="SHANK"/>
</dbReference>
<feature type="compositionally biased region" description="Pro residues" evidence="1">
    <location>
        <begin position="25"/>
        <end position="34"/>
    </location>
</feature>